<evidence type="ECO:0000256" key="2">
    <source>
        <dbReference type="ARBA" id="ARBA00022475"/>
    </source>
</evidence>
<dbReference type="Pfam" id="PF12698">
    <property type="entry name" value="ABC2_membrane_3"/>
    <property type="match status" value="1"/>
</dbReference>
<feature type="transmembrane region" description="Helical" evidence="6">
    <location>
        <begin position="258"/>
        <end position="283"/>
    </location>
</feature>
<dbReference type="OrthoDB" id="3078158at2"/>
<dbReference type="EMBL" id="CP009287">
    <property type="protein sequence ID" value="AIQ71013.1"/>
    <property type="molecule type" value="Genomic_DNA"/>
</dbReference>
<evidence type="ECO:0000256" key="6">
    <source>
        <dbReference type="SAM" id="Phobius"/>
    </source>
</evidence>
<feature type="transmembrane region" description="Helical" evidence="6">
    <location>
        <begin position="21"/>
        <end position="40"/>
    </location>
</feature>
<evidence type="ECO:0000313" key="9">
    <source>
        <dbReference type="Proteomes" id="UP000029500"/>
    </source>
</evidence>
<dbReference type="PANTHER" id="PTHR30294">
    <property type="entry name" value="MEMBRANE COMPONENT OF ABC TRANSPORTER YHHJ-RELATED"/>
    <property type="match status" value="1"/>
</dbReference>
<dbReference type="Proteomes" id="UP000029500">
    <property type="component" value="Chromosome"/>
</dbReference>
<keyword evidence="9" id="KW-1185">Reference proteome</keyword>
<feature type="transmembrane region" description="Helical" evidence="6">
    <location>
        <begin position="215"/>
        <end position="237"/>
    </location>
</feature>
<feature type="transmembrane region" description="Helical" evidence="6">
    <location>
        <begin position="323"/>
        <end position="342"/>
    </location>
</feature>
<dbReference type="GO" id="GO:0005886">
    <property type="term" value="C:plasma membrane"/>
    <property type="evidence" value="ECO:0007669"/>
    <property type="project" value="UniProtKB-SubCell"/>
</dbReference>
<organism evidence="8 9">
    <name type="scientific">Paenibacillus graminis</name>
    <dbReference type="NCBI Taxonomy" id="189425"/>
    <lineage>
        <taxon>Bacteria</taxon>
        <taxon>Bacillati</taxon>
        <taxon>Bacillota</taxon>
        <taxon>Bacilli</taxon>
        <taxon>Bacillales</taxon>
        <taxon>Paenibacillaceae</taxon>
        <taxon>Paenibacillus</taxon>
    </lineage>
</organism>
<evidence type="ECO:0000259" key="7">
    <source>
        <dbReference type="Pfam" id="PF12698"/>
    </source>
</evidence>
<evidence type="ECO:0000256" key="1">
    <source>
        <dbReference type="ARBA" id="ARBA00004651"/>
    </source>
</evidence>
<dbReference type="InterPro" id="IPR051449">
    <property type="entry name" value="ABC-2_transporter_component"/>
</dbReference>
<evidence type="ECO:0000256" key="5">
    <source>
        <dbReference type="ARBA" id="ARBA00023136"/>
    </source>
</evidence>
<feature type="transmembrane region" description="Helical" evidence="6">
    <location>
        <begin position="383"/>
        <end position="401"/>
    </location>
</feature>
<dbReference type="HOGENOM" id="CLU_039483_0_3_9"/>
<feature type="domain" description="ABC-2 type transporter transmembrane" evidence="7">
    <location>
        <begin position="25"/>
        <end position="397"/>
    </location>
</feature>
<name>A0A089MHN4_9BACL</name>
<proteinExistence type="predicted"/>
<protein>
    <submittedName>
        <fullName evidence="8">ABC transporter permease</fullName>
    </submittedName>
</protein>
<keyword evidence="2" id="KW-1003">Cell membrane</keyword>
<dbReference type="AlphaFoldDB" id="A0A089MHN4"/>
<keyword evidence="4 6" id="KW-1133">Transmembrane helix</keyword>
<accession>A0A089MHN4</accession>
<feature type="transmembrane region" description="Helical" evidence="6">
    <location>
        <begin position="295"/>
        <end position="316"/>
    </location>
</feature>
<dbReference type="InterPro" id="IPR013525">
    <property type="entry name" value="ABC2_TM"/>
</dbReference>
<dbReference type="KEGG" id="pgm:PGRAT_27915"/>
<evidence type="ECO:0000256" key="4">
    <source>
        <dbReference type="ARBA" id="ARBA00022989"/>
    </source>
</evidence>
<dbReference type="RefSeq" id="WP_025703443.1">
    <property type="nucleotide sequence ID" value="NZ_CP009287.1"/>
</dbReference>
<gene>
    <name evidence="8" type="ORF">PGRAT_27915</name>
</gene>
<dbReference type="PANTHER" id="PTHR30294:SF48">
    <property type="entry name" value="LINEARMYCIN RESISTANCE PERMEASE PROTEIN LNRM"/>
    <property type="match status" value="1"/>
</dbReference>
<keyword evidence="5 6" id="KW-0472">Membrane</keyword>
<dbReference type="eggNOG" id="COG0842">
    <property type="taxonomic scope" value="Bacteria"/>
</dbReference>
<dbReference type="GO" id="GO:0140359">
    <property type="term" value="F:ABC-type transporter activity"/>
    <property type="evidence" value="ECO:0007669"/>
    <property type="project" value="InterPro"/>
</dbReference>
<dbReference type="Gene3D" id="3.40.1710.10">
    <property type="entry name" value="abc type-2 transporter like domain"/>
    <property type="match status" value="1"/>
</dbReference>
<comment type="subcellular location">
    <subcellularLocation>
        <location evidence="1">Cell membrane</location>
        <topology evidence="1">Multi-pass membrane protein</topology>
    </subcellularLocation>
</comment>
<sequence>MKKLLRLFLLDLRLLTKNKTFYLKLILFPSILILILGTVFSDSSSQIKSFNVAFYNADKGSSEGAHFVSLGNVLRDNVFKQEDLKKIINLKETTSYKQGKQLLQDGKAAVFVYVPETFTKTAMNNEKTDIVLMGDNDKPLDKDVVATILDRFNASVKTMNVEQRTILQTISSKDSVPKDKIEKVMSLISGNKQLSLKIPEVPTNKAAVPIDAMQYYSIAMVVMFSIMTAFVLVHSIVDEKQNHTLFRIKSTPTLNIQYVLGKLFGIILSVVIQMTVVIIISRVVFQMKWGNPLELLVITIVYAFAIGSIILLWGFIAKDHVTVSSLASPVLYIFSFLGGSFITKSGLPDSLRVIQEIIPNGKAINSYLKVCQGVGLGGMYIDLLELIGIGLIFIIFNIMVYSGKRWNKSAIYSHGKKPAEADVSK</sequence>
<evidence type="ECO:0000313" key="8">
    <source>
        <dbReference type="EMBL" id="AIQ71013.1"/>
    </source>
</evidence>
<reference evidence="8 9" key="1">
    <citation type="submission" date="2014-08" db="EMBL/GenBank/DDBJ databases">
        <title>Comparative genomics of the Paenibacillus odorifer group.</title>
        <authorList>
            <person name="den Bakker H.C."/>
            <person name="Tsai Y.-C."/>
            <person name="Martin N."/>
            <person name="Korlach J."/>
            <person name="Wiedmann M."/>
        </authorList>
    </citation>
    <scope>NUCLEOTIDE SEQUENCE [LARGE SCALE GENOMIC DNA]</scope>
    <source>
        <strain evidence="8 9">DSM 15220</strain>
    </source>
</reference>
<keyword evidence="3 6" id="KW-0812">Transmembrane</keyword>
<dbReference type="STRING" id="189425.PGRAT_27915"/>
<evidence type="ECO:0000256" key="3">
    <source>
        <dbReference type="ARBA" id="ARBA00022692"/>
    </source>
</evidence>